<dbReference type="Proteomes" id="UP000503349">
    <property type="component" value="Chromosome 3"/>
</dbReference>
<evidence type="ECO:0000313" key="1">
    <source>
        <dbReference type="EMBL" id="KAF3687932.1"/>
    </source>
</evidence>
<reference evidence="2" key="2">
    <citation type="submission" date="2019-02" db="EMBL/GenBank/DDBJ databases">
        <title>Opniocepnalus argus Var Kimnra genome.</title>
        <authorList>
            <person name="Zhou C."/>
            <person name="Xiao S."/>
        </authorList>
    </citation>
    <scope>NUCLEOTIDE SEQUENCE [LARGE SCALE GENOMIC DNA]</scope>
</reference>
<evidence type="ECO:0000313" key="2">
    <source>
        <dbReference type="Proteomes" id="UP000503349"/>
    </source>
</evidence>
<accession>A0A6G1PCG5</accession>
<protein>
    <submittedName>
        <fullName evidence="1">Uncharacterized protein</fullName>
    </submittedName>
</protein>
<gene>
    <name evidence="1" type="ORF">EXN66_Car003604</name>
</gene>
<reference evidence="1 2" key="1">
    <citation type="submission" date="2019-02" db="EMBL/GenBank/DDBJ databases">
        <title>Opniocepnalus argus genome.</title>
        <authorList>
            <person name="Zhou C."/>
            <person name="Xiao S."/>
        </authorList>
    </citation>
    <scope>NUCLEOTIDE SEQUENCE [LARGE SCALE GENOMIC DNA]</scope>
    <source>
        <strain evidence="1">OARG1902GOOAL</strain>
        <tissue evidence="1">Muscle</tissue>
    </source>
</reference>
<organism evidence="1 2">
    <name type="scientific">Channa argus</name>
    <name type="common">Northern snakehead</name>
    <name type="synonym">Ophicephalus argus</name>
    <dbReference type="NCBI Taxonomy" id="215402"/>
    <lineage>
        <taxon>Eukaryota</taxon>
        <taxon>Metazoa</taxon>
        <taxon>Chordata</taxon>
        <taxon>Craniata</taxon>
        <taxon>Vertebrata</taxon>
        <taxon>Euteleostomi</taxon>
        <taxon>Actinopterygii</taxon>
        <taxon>Neopterygii</taxon>
        <taxon>Teleostei</taxon>
        <taxon>Neoteleostei</taxon>
        <taxon>Acanthomorphata</taxon>
        <taxon>Anabantaria</taxon>
        <taxon>Anabantiformes</taxon>
        <taxon>Channoidei</taxon>
        <taxon>Channidae</taxon>
        <taxon>Channa</taxon>
    </lineage>
</organism>
<keyword evidence="2" id="KW-1185">Reference proteome</keyword>
<name>A0A6G1PCG5_CHAAH</name>
<dbReference type="EMBL" id="CM015714">
    <property type="protein sequence ID" value="KAF3687932.1"/>
    <property type="molecule type" value="Genomic_DNA"/>
</dbReference>
<sequence>MRRGSDSLPEKTSSVQQQIIPGVCQHSDDRAVIRRYQDIRLLASALKTREFLFSGCPPAKEQQPHLDEHQSCWWTRRQARTLPVKLCRFFSNQFTDKARRPAQQSAIDKWQMAQDDPFRRCLRLKPRRVGIAGDGGQTT</sequence>
<proteinExistence type="predicted"/>
<dbReference type="AlphaFoldDB" id="A0A6G1PCG5"/>